<accession>A0A5P1FPN3</accession>
<sequence length="375" mass="41486">MTASGAVRKFMPLCEHRDATGLRAGRESDRRASQYPSLVGADEPKSLPDGRASHHRRPAPEFKRKKKENKNNEFHNPQVRILTLQRQIQSPVPQAKRNKVVVRNYRRARRAASGSVIIAELRGWRRFASALKPNCSEAEVLVCGGAPKGSYSYAQTNATYFGALSTCGRIRITDQSPSWSIETMPMARVMGDMLLLPTGHVIIVNGAGAGSAGWENAREPVLSPVIYNADGLVGDRFKVQSPSKIPRLYHSSAAVLRDGRVLVGGSNPHANYSFVGVRYPTDLSLEAFSPEYLDSGVSNYRPQIVQSNLTLELSYGNKFEMQFKVENLSSNLKVTMLAPGFTTHSFTMNQRLLVLRTTEVYKKRERLGATGFGCI</sequence>
<dbReference type="InterPro" id="IPR009880">
    <property type="entry name" value="Glyoxal_oxidase_N"/>
</dbReference>
<dbReference type="SUPFAM" id="SSF50965">
    <property type="entry name" value="Galactose oxidase, central domain"/>
    <property type="match status" value="1"/>
</dbReference>
<keyword evidence="1" id="KW-0732">Signal</keyword>
<protein>
    <submittedName>
        <fullName evidence="5">Uncharacterized protein</fullName>
    </submittedName>
</protein>
<dbReference type="InterPro" id="IPR037293">
    <property type="entry name" value="Gal_Oxidase_central_sf"/>
</dbReference>
<reference evidence="6" key="1">
    <citation type="journal article" date="2017" name="Nat. Commun.">
        <title>The asparagus genome sheds light on the origin and evolution of a young Y chromosome.</title>
        <authorList>
            <person name="Harkess A."/>
            <person name="Zhou J."/>
            <person name="Xu C."/>
            <person name="Bowers J.E."/>
            <person name="Van der Hulst R."/>
            <person name="Ayyampalayam S."/>
            <person name="Mercati F."/>
            <person name="Riccardi P."/>
            <person name="McKain M.R."/>
            <person name="Kakrana A."/>
            <person name="Tang H."/>
            <person name="Ray J."/>
            <person name="Groenendijk J."/>
            <person name="Arikit S."/>
            <person name="Mathioni S.M."/>
            <person name="Nakano M."/>
            <person name="Shan H."/>
            <person name="Telgmann-Rauber A."/>
            <person name="Kanno A."/>
            <person name="Yue Z."/>
            <person name="Chen H."/>
            <person name="Li W."/>
            <person name="Chen Y."/>
            <person name="Xu X."/>
            <person name="Zhang Y."/>
            <person name="Luo S."/>
            <person name="Chen H."/>
            <person name="Gao J."/>
            <person name="Mao Z."/>
            <person name="Pires J.C."/>
            <person name="Luo M."/>
            <person name="Kudrna D."/>
            <person name="Wing R.A."/>
            <person name="Meyers B.C."/>
            <person name="Yi K."/>
            <person name="Kong H."/>
            <person name="Lavrijsen P."/>
            <person name="Sunseri F."/>
            <person name="Falavigna A."/>
            <person name="Ye Y."/>
            <person name="Leebens-Mack J.H."/>
            <person name="Chen G."/>
        </authorList>
    </citation>
    <scope>NUCLEOTIDE SEQUENCE [LARGE SCALE GENOMIC DNA]</scope>
    <source>
        <strain evidence="6">cv. DH0086</strain>
    </source>
</reference>
<feature type="region of interest" description="Disordered" evidence="2">
    <location>
        <begin position="1"/>
        <end position="75"/>
    </location>
</feature>
<dbReference type="EMBL" id="CM007381">
    <property type="protein sequence ID" value="ONK79984.1"/>
    <property type="molecule type" value="Genomic_DNA"/>
</dbReference>
<dbReference type="Gramene" id="ONK79984">
    <property type="protein sequence ID" value="ONK79984"/>
    <property type="gene ID" value="A4U43_C01F12520"/>
</dbReference>
<dbReference type="Gene3D" id="2.60.40.10">
    <property type="entry name" value="Immunoglobulins"/>
    <property type="match status" value="1"/>
</dbReference>
<dbReference type="Gene3D" id="2.130.10.80">
    <property type="entry name" value="Galactose oxidase/kelch, beta-propeller"/>
    <property type="match status" value="1"/>
</dbReference>
<name>A0A5P1FPN3_ASPOF</name>
<evidence type="ECO:0000256" key="1">
    <source>
        <dbReference type="ARBA" id="ARBA00022729"/>
    </source>
</evidence>
<dbReference type="InterPro" id="IPR015202">
    <property type="entry name" value="GO-like_E_set"/>
</dbReference>
<evidence type="ECO:0000259" key="4">
    <source>
        <dbReference type="Pfam" id="PF09118"/>
    </source>
</evidence>
<evidence type="ECO:0000256" key="2">
    <source>
        <dbReference type="SAM" id="MobiDB-lite"/>
    </source>
</evidence>
<feature type="compositionally biased region" description="Basic and acidic residues" evidence="2">
    <location>
        <begin position="14"/>
        <end position="32"/>
    </location>
</feature>
<dbReference type="PANTHER" id="PTHR32208">
    <property type="entry name" value="SECRETED PROTEIN-RELATED"/>
    <property type="match status" value="1"/>
</dbReference>
<dbReference type="Proteomes" id="UP000243459">
    <property type="component" value="Chromosome 1"/>
</dbReference>
<dbReference type="SUPFAM" id="SSF81296">
    <property type="entry name" value="E set domains"/>
    <property type="match status" value="1"/>
</dbReference>
<feature type="compositionally biased region" description="Basic and acidic residues" evidence="2">
    <location>
        <begin position="42"/>
        <end position="62"/>
    </location>
</feature>
<evidence type="ECO:0000313" key="5">
    <source>
        <dbReference type="EMBL" id="ONK79984.1"/>
    </source>
</evidence>
<proteinExistence type="predicted"/>
<organism evidence="5 6">
    <name type="scientific">Asparagus officinalis</name>
    <name type="common">Garden asparagus</name>
    <dbReference type="NCBI Taxonomy" id="4686"/>
    <lineage>
        <taxon>Eukaryota</taxon>
        <taxon>Viridiplantae</taxon>
        <taxon>Streptophyta</taxon>
        <taxon>Embryophyta</taxon>
        <taxon>Tracheophyta</taxon>
        <taxon>Spermatophyta</taxon>
        <taxon>Magnoliopsida</taxon>
        <taxon>Liliopsida</taxon>
        <taxon>Asparagales</taxon>
        <taxon>Asparagaceae</taxon>
        <taxon>Asparagoideae</taxon>
        <taxon>Asparagus</taxon>
    </lineage>
</organism>
<evidence type="ECO:0000313" key="6">
    <source>
        <dbReference type="Proteomes" id="UP000243459"/>
    </source>
</evidence>
<evidence type="ECO:0000259" key="3">
    <source>
        <dbReference type="Pfam" id="PF07250"/>
    </source>
</evidence>
<dbReference type="InterPro" id="IPR011043">
    <property type="entry name" value="Gal_Oxase/kelch_b-propeller"/>
</dbReference>
<feature type="domain" description="Galactose oxidase-like Early set" evidence="4">
    <location>
        <begin position="301"/>
        <end position="360"/>
    </location>
</feature>
<dbReference type="AlphaFoldDB" id="A0A5P1FPN3"/>
<keyword evidence="6" id="KW-1185">Reference proteome</keyword>
<feature type="domain" description="Glyoxal oxidase N-terminal" evidence="3">
    <location>
        <begin position="112"/>
        <end position="292"/>
    </location>
</feature>
<dbReference type="PANTHER" id="PTHR32208:SF62">
    <property type="entry name" value="OXIDASE, PUTATIVE, EXPRESSED-RELATED"/>
    <property type="match status" value="1"/>
</dbReference>
<dbReference type="Pfam" id="PF07250">
    <property type="entry name" value="Glyoxal_oxid_N"/>
    <property type="match status" value="1"/>
</dbReference>
<dbReference type="InterPro" id="IPR013783">
    <property type="entry name" value="Ig-like_fold"/>
</dbReference>
<dbReference type="InterPro" id="IPR014756">
    <property type="entry name" value="Ig_E-set"/>
</dbReference>
<gene>
    <name evidence="5" type="ORF">A4U43_C01F12520</name>
</gene>
<dbReference type="Pfam" id="PF09118">
    <property type="entry name" value="GO-like_E_set"/>
    <property type="match status" value="1"/>
</dbReference>